<gene>
    <name evidence="2" type="ORF">BGZ80_009703</name>
</gene>
<dbReference type="AlphaFoldDB" id="A0A9P6MVY2"/>
<dbReference type="Proteomes" id="UP000703661">
    <property type="component" value="Unassembled WGS sequence"/>
</dbReference>
<comment type="caution">
    <text evidence="2">The sequence shown here is derived from an EMBL/GenBank/DDBJ whole genome shotgun (WGS) entry which is preliminary data.</text>
</comment>
<protein>
    <submittedName>
        <fullName evidence="2">Uncharacterized protein</fullName>
    </submittedName>
</protein>
<evidence type="ECO:0000313" key="2">
    <source>
        <dbReference type="EMBL" id="KAG0015696.1"/>
    </source>
</evidence>
<feature type="compositionally biased region" description="Basic and acidic residues" evidence="1">
    <location>
        <begin position="101"/>
        <end position="124"/>
    </location>
</feature>
<reference evidence="2" key="1">
    <citation type="journal article" date="2020" name="Fungal Divers.">
        <title>Resolving the Mortierellaceae phylogeny through synthesis of multi-gene phylogenetics and phylogenomics.</title>
        <authorList>
            <person name="Vandepol N."/>
            <person name="Liber J."/>
            <person name="Desiro A."/>
            <person name="Na H."/>
            <person name="Kennedy M."/>
            <person name="Barry K."/>
            <person name="Grigoriev I.V."/>
            <person name="Miller A.N."/>
            <person name="O'Donnell K."/>
            <person name="Stajich J.E."/>
            <person name="Bonito G."/>
        </authorList>
    </citation>
    <scope>NUCLEOTIDE SEQUENCE</scope>
    <source>
        <strain evidence="2">NRRL 2769</strain>
    </source>
</reference>
<dbReference type="EMBL" id="JAAAID010000604">
    <property type="protein sequence ID" value="KAG0015696.1"/>
    <property type="molecule type" value="Genomic_DNA"/>
</dbReference>
<evidence type="ECO:0000256" key="1">
    <source>
        <dbReference type="SAM" id="MobiDB-lite"/>
    </source>
</evidence>
<keyword evidence="3" id="KW-1185">Reference proteome</keyword>
<feature type="region of interest" description="Disordered" evidence="1">
    <location>
        <begin position="86"/>
        <end position="126"/>
    </location>
</feature>
<name>A0A9P6MVY2_9FUNG</name>
<organism evidence="2 3">
    <name type="scientific">Entomortierella chlamydospora</name>
    <dbReference type="NCBI Taxonomy" id="101097"/>
    <lineage>
        <taxon>Eukaryota</taxon>
        <taxon>Fungi</taxon>
        <taxon>Fungi incertae sedis</taxon>
        <taxon>Mucoromycota</taxon>
        <taxon>Mortierellomycotina</taxon>
        <taxon>Mortierellomycetes</taxon>
        <taxon>Mortierellales</taxon>
        <taxon>Mortierellaceae</taxon>
        <taxon>Entomortierella</taxon>
    </lineage>
</organism>
<sequence>MTGCSGVAPVKLRYGDPKNLDTSKTPACEPTNLEAGSCTFIPTQAGPAYSFSATDVSGEETYSGPFKVEDSPSASPMVAAKKLAAPALKAENSTPAPEIKSAPEAKKSAPEVKKSAPEVKKSEAKPVATMNKPKVAMHKNAKEMRKRMLYDMVGLMMKKEEKLHSMLRSIVVLITLAVVAASFIQASPASLLLPDATITVSEWTILTPQWPLLERRAYEVHIKGCKGRCNVQLRYGSASNLMTDQVPACRNVDFSTERCIFIPPRPGAGFAFSTVDTTNDK</sequence>
<evidence type="ECO:0000313" key="3">
    <source>
        <dbReference type="Proteomes" id="UP000703661"/>
    </source>
</evidence>
<accession>A0A9P6MVY2</accession>
<proteinExistence type="predicted"/>